<proteinExistence type="predicted"/>
<reference evidence="5 6" key="2">
    <citation type="submission" date="2018-07" db="EMBL/GenBank/DDBJ databases">
        <title>Pontibacter sp. 2b14 genomic sequence and assembly.</title>
        <authorList>
            <person name="Du Z.-J."/>
        </authorList>
    </citation>
    <scope>NUCLEOTIDE SEQUENCE [LARGE SCALE GENOMIC DNA]</scope>
    <source>
        <strain evidence="5 6">2b14</strain>
    </source>
</reference>
<evidence type="ECO:0000313" key="6">
    <source>
        <dbReference type="Proteomes" id="UP000251692"/>
    </source>
</evidence>
<dbReference type="GO" id="GO:0008324">
    <property type="term" value="F:monoatomic cation transmembrane transporter activity"/>
    <property type="evidence" value="ECO:0007669"/>
    <property type="project" value="InterPro"/>
</dbReference>
<comment type="subcellular location">
    <subcellularLocation>
        <location evidence="1">Cell membrane</location>
        <topology evidence="1">Multi-pass membrane protein</topology>
    </subcellularLocation>
</comment>
<dbReference type="SUPFAM" id="SSF51735">
    <property type="entry name" value="NAD(P)-binding Rossmann-fold domains"/>
    <property type="match status" value="2"/>
</dbReference>
<dbReference type="Gene3D" id="3.40.50.720">
    <property type="entry name" value="NAD(P)-binding Rossmann-like Domain"/>
    <property type="match status" value="2"/>
</dbReference>
<dbReference type="GO" id="GO:0005886">
    <property type="term" value="C:plasma membrane"/>
    <property type="evidence" value="ECO:0007669"/>
    <property type="project" value="UniProtKB-SubCell"/>
</dbReference>
<sequence length="564" mass="62471">MKFLPTQLIIFLRNKPDRRNLKLLGKFLGVLLLLVLAFTLIFHLLMLREGQQHSWVTGFYWTLTVMSTLGFGDITFHSDAGRFFSIVVLLSGMVLLLILFPFTFINFFYSPWMKAQEHARVPRSLDTATHGHVVLTHYGPVTEALIKKLNRFKYPYVVLVPDLAEGLRLHELGVNVMLGDLDDPETYERVQVKQAALVATTSTDVINTNVAFTVRDISAEVPIIATCSQEASEDILKLAGSNHVLRLGEIMGMFLSRRANVGDASSHVIGRFGELQIAEAAVAGSPLVGLMLKETRLREQVGLSVVGVWERGKFKAAQPETCISDTTVLVLAGSDVQIEKYNQLYGCKQEITTPVIIIGGGRVGRATGRALMARNLDYRIVEKMPERVKHKDAKYISGDAAELEVLKKAGIDEASCVIITTHDDDLNVYLTIYCRRLRPDIQVITRSTLERNLATLHRAGADFVMSYASMGANTIFNLLKRSDIMMVAEGLDLVKVKVPKQLAGRTIAHSSVRQETGCTIIAIRHDGSLIINPVPSMVIPAEAEIILIGTVDAENKFFAKYGVH</sequence>
<evidence type="ECO:0000313" key="5">
    <source>
        <dbReference type="EMBL" id="RAU81821.1"/>
    </source>
</evidence>
<evidence type="ECO:0000259" key="4">
    <source>
        <dbReference type="PROSITE" id="PS51202"/>
    </source>
</evidence>
<keyword evidence="6" id="KW-1185">Reference proteome</keyword>
<keyword evidence="5" id="KW-0813">Transport</keyword>
<name>A0A364RBX1_9BACT</name>
<dbReference type="PROSITE" id="PS51201">
    <property type="entry name" value="RCK_N"/>
    <property type="match status" value="1"/>
</dbReference>
<dbReference type="OrthoDB" id="9781411at2"/>
<dbReference type="Pfam" id="PF07885">
    <property type="entry name" value="Ion_trans_2"/>
    <property type="match status" value="1"/>
</dbReference>
<dbReference type="PROSITE" id="PS51202">
    <property type="entry name" value="RCK_C"/>
    <property type="match status" value="2"/>
</dbReference>
<dbReference type="Gene3D" id="1.10.287.70">
    <property type="match status" value="1"/>
</dbReference>
<feature type="domain" description="RCK C-terminal" evidence="4">
    <location>
        <begin position="481"/>
        <end position="564"/>
    </location>
</feature>
<accession>A0A364RBX1</accession>
<keyword evidence="5" id="KW-0406">Ion transport</keyword>
<dbReference type="GO" id="GO:0006813">
    <property type="term" value="P:potassium ion transport"/>
    <property type="evidence" value="ECO:0007669"/>
    <property type="project" value="InterPro"/>
</dbReference>
<dbReference type="SUPFAM" id="SSF81324">
    <property type="entry name" value="Voltage-gated potassium channels"/>
    <property type="match status" value="1"/>
</dbReference>
<comment type="caution">
    <text evidence="5">The sequence shown here is derived from an EMBL/GenBank/DDBJ whole genome shotgun (WGS) entry which is preliminary data.</text>
</comment>
<dbReference type="EMBL" id="QMDV01000004">
    <property type="protein sequence ID" value="RAU81821.1"/>
    <property type="molecule type" value="Genomic_DNA"/>
</dbReference>
<keyword evidence="2" id="KW-0472">Membrane</keyword>
<keyword evidence="2" id="KW-1133">Transmembrane helix</keyword>
<feature type="transmembrane region" description="Helical" evidence="2">
    <location>
        <begin position="58"/>
        <end position="76"/>
    </location>
</feature>
<dbReference type="Gene3D" id="3.30.70.1450">
    <property type="entry name" value="Regulator of K+ conductance, C-terminal domain"/>
    <property type="match status" value="2"/>
</dbReference>
<evidence type="ECO:0000256" key="1">
    <source>
        <dbReference type="ARBA" id="ARBA00004651"/>
    </source>
</evidence>
<dbReference type="SUPFAM" id="SSF116726">
    <property type="entry name" value="TrkA C-terminal domain-like"/>
    <property type="match status" value="2"/>
</dbReference>
<evidence type="ECO:0000259" key="3">
    <source>
        <dbReference type="PROSITE" id="PS51201"/>
    </source>
</evidence>
<dbReference type="InterPro" id="IPR050721">
    <property type="entry name" value="Trk_Ktr_HKT_K-transport"/>
</dbReference>
<dbReference type="AlphaFoldDB" id="A0A364RBX1"/>
<feature type="domain" description="RCK C-terminal" evidence="4">
    <location>
        <begin position="263"/>
        <end position="347"/>
    </location>
</feature>
<dbReference type="Proteomes" id="UP000251692">
    <property type="component" value="Unassembled WGS sequence"/>
</dbReference>
<organism evidence="5 6">
    <name type="scientific">Pontibacter arcticus</name>
    <dbReference type="NCBI Taxonomy" id="2080288"/>
    <lineage>
        <taxon>Bacteria</taxon>
        <taxon>Pseudomonadati</taxon>
        <taxon>Bacteroidota</taxon>
        <taxon>Cytophagia</taxon>
        <taxon>Cytophagales</taxon>
        <taxon>Hymenobacteraceae</taxon>
        <taxon>Pontibacter</taxon>
    </lineage>
</organism>
<evidence type="ECO:0000256" key="2">
    <source>
        <dbReference type="SAM" id="Phobius"/>
    </source>
</evidence>
<dbReference type="InterPro" id="IPR003148">
    <property type="entry name" value="RCK_N"/>
</dbReference>
<dbReference type="PANTHER" id="PTHR43833:SF9">
    <property type="entry name" value="POTASSIUM CHANNEL PROTEIN YUGO-RELATED"/>
    <property type="match status" value="1"/>
</dbReference>
<dbReference type="Pfam" id="PF02254">
    <property type="entry name" value="TrkA_N"/>
    <property type="match status" value="2"/>
</dbReference>
<dbReference type="InterPro" id="IPR036721">
    <property type="entry name" value="RCK_C_sf"/>
</dbReference>
<dbReference type="InterPro" id="IPR036291">
    <property type="entry name" value="NAD(P)-bd_dom_sf"/>
</dbReference>
<gene>
    <name evidence="5" type="ORF">DP923_14085</name>
</gene>
<protein>
    <submittedName>
        <fullName evidence="5">Potassium channel protein</fullName>
    </submittedName>
</protein>
<dbReference type="InterPro" id="IPR013099">
    <property type="entry name" value="K_chnl_dom"/>
</dbReference>
<feature type="transmembrane region" description="Helical" evidence="2">
    <location>
        <begin position="83"/>
        <end position="109"/>
    </location>
</feature>
<feature type="transmembrane region" description="Helical" evidence="2">
    <location>
        <begin position="23"/>
        <end position="46"/>
    </location>
</feature>
<reference evidence="5 6" key="1">
    <citation type="submission" date="2018-06" db="EMBL/GenBank/DDBJ databases">
        <authorList>
            <person name="Liu Z.-W."/>
        </authorList>
    </citation>
    <scope>NUCLEOTIDE SEQUENCE [LARGE SCALE GENOMIC DNA]</scope>
    <source>
        <strain evidence="5 6">2b14</strain>
    </source>
</reference>
<dbReference type="Pfam" id="PF02080">
    <property type="entry name" value="TrkA_C"/>
    <property type="match status" value="1"/>
</dbReference>
<dbReference type="PANTHER" id="PTHR43833">
    <property type="entry name" value="POTASSIUM CHANNEL PROTEIN 2-RELATED-RELATED"/>
    <property type="match status" value="1"/>
</dbReference>
<dbReference type="InterPro" id="IPR006037">
    <property type="entry name" value="RCK_C"/>
</dbReference>
<dbReference type="RefSeq" id="WP_112306500.1">
    <property type="nucleotide sequence ID" value="NZ_QMDV01000004.1"/>
</dbReference>
<feature type="domain" description="RCK N-terminal" evidence="3">
    <location>
        <begin position="352"/>
        <end position="465"/>
    </location>
</feature>
<keyword evidence="2" id="KW-0812">Transmembrane</keyword>
<keyword evidence="5" id="KW-0407">Ion channel</keyword>